<dbReference type="InterPro" id="IPR029063">
    <property type="entry name" value="SAM-dependent_MTases_sf"/>
</dbReference>
<dbReference type="EMBL" id="JAVHJO010000018">
    <property type="protein sequence ID" value="KAK6524126.1"/>
    <property type="molecule type" value="Genomic_DNA"/>
</dbReference>
<dbReference type="InterPro" id="IPR025774">
    <property type="entry name" value="PiNMT-like"/>
</dbReference>
<organism evidence="6 7">
    <name type="scientific">Orbilia ellipsospora</name>
    <dbReference type="NCBI Taxonomy" id="2528407"/>
    <lineage>
        <taxon>Eukaryota</taxon>
        <taxon>Fungi</taxon>
        <taxon>Dikarya</taxon>
        <taxon>Ascomycota</taxon>
        <taxon>Pezizomycotina</taxon>
        <taxon>Orbiliomycetes</taxon>
        <taxon>Orbiliales</taxon>
        <taxon>Orbiliaceae</taxon>
        <taxon>Orbilia</taxon>
    </lineage>
</organism>
<dbReference type="GO" id="GO:0008168">
    <property type="term" value="F:methyltransferase activity"/>
    <property type="evidence" value="ECO:0007669"/>
    <property type="project" value="UniProtKB-KW"/>
</dbReference>
<feature type="region of interest" description="Disordered" evidence="5">
    <location>
        <begin position="1"/>
        <end position="21"/>
    </location>
</feature>
<dbReference type="PANTHER" id="PTHR44068">
    <property type="entry name" value="ZGC:194242"/>
    <property type="match status" value="1"/>
</dbReference>
<dbReference type="SUPFAM" id="SSF53335">
    <property type="entry name" value="S-adenosyl-L-methionine-dependent methyltransferases"/>
    <property type="match status" value="1"/>
</dbReference>
<evidence type="ECO:0000256" key="1">
    <source>
        <dbReference type="ARBA" id="ARBA00022603"/>
    </source>
</evidence>
<keyword evidence="2 4" id="KW-0808">Transferase</keyword>
<keyword evidence="7" id="KW-1185">Reference proteome</keyword>
<comment type="similarity">
    <text evidence="4">Belongs to the class I-like SAM-binding methyltransferase superfamily. gTMT family.</text>
</comment>
<evidence type="ECO:0000256" key="4">
    <source>
        <dbReference type="PROSITE-ProRule" id="PRU00914"/>
    </source>
</evidence>
<evidence type="ECO:0000256" key="3">
    <source>
        <dbReference type="ARBA" id="ARBA00022691"/>
    </source>
</evidence>
<keyword evidence="1 4" id="KW-0489">Methyltransferase</keyword>
<gene>
    <name evidence="6" type="ORF">TWF694_005789</name>
</gene>
<evidence type="ECO:0000313" key="7">
    <source>
        <dbReference type="Proteomes" id="UP001365542"/>
    </source>
</evidence>
<dbReference type="Proteomes" id="UP001365542">
    <property type="component" value="Unassembled WGS sequence"/>
</dbReference>
<dbReference type="PANTHER" id="PTHR44068:SF11">
    <property type="entry name" value="GERANYL DIPHOSPHATE 2-C-METHYLTRANSFERASE"/>
    <property type="match status" value="1"/>
</dbReference>
<dbReference type="AlphaFoldDB" id="A0AAV9WT06"/>
<dbReference type="PROSITE" id="PS51581">
    <property type="entry name" value="SAM_GTMT"/>
    <property type="match status" value="1"/>
</dbReference>
<dbReference type="InterPro" id="IPR050447">
    <property type="entry name" value="Erg6_SMT_methyltransf"/>
</dbReference>
<evidence type="ECO:0000256" key="5">
    <source>
        <dbReference type="SAM" id="MobiDB-lite"/>
    </source>
</evidence>
<feature type="region of interest" description="SAM motif I" evidence="4">
    <location>
        <begin position="86"/>
        <end position="95"/>
    </location>
</feature>
<evidence type="ECO:0000256" key="2">
    <source>
        <dbReference type="ARBA" id="ARBA00022679"/>
    </source>
</evidence>
<accession>A0AAV9WT06</accession>
<proteinExistence type="inferred from homology"/>
<dbReference type="CDD" id="cd02440">
    <property type="entry name" value="AdoMet_MTases"/>
    <property type="match status" value="1"/>
</dbReference>
<reference evidence="6 7" key="1">
    <citation type="submission" date="2019-10" db="EMBL/GenBank/DDBJ databases">
        <authorList>
            <person name="Palmer J.M."/>
        </authorList>
    </citation>
    <scope>NUCLEOTIDE SEQUENCE [LARGE SCALE GENOMIC DNA]</scope>
    <source>
        <strain evidence="6 7">TWF694</strain>
    </source>
</reference>
<keyword evidence="3 4" id="KW-0949">S-adenosyl-L-methionine</keyword>
<comment type="caution">
    <text evidence="4">Lacks conserved residue(s) required for the propagation of feature annotation.</text>
</comment>
<comment type="caution">
    <text evidence="6">The sequence shown here is derived from an EMBL/GenBank/DDBJ whole genome shotgun (WGS) entry which is preliminary data.</text>
</comment>
<evidence type="ECO:0000313" key="6">
    <source>
        <dbReference type="EMBL" id="KAK6524126.1"/>
    </source>
</evidence>
<name>A0AAV9WT06_9PEZI</name>
<sequence>MATAATITPTPADTSSSSSDTGAWAALKDRIKTHYDLLSDYYYSLWGEHIHHGYFTDDPSDTKEAAQRRLITLLLERSELPSESRVLDVGCGVGGTSRYLAHEHKCSVTGVTISGKQVEIAKRLSNDEAAKLGKESSSEESEKAEGWISLSPGKVRFIELDAEKMGDYFDGTAGKEGNYDAVWISEAMSHLPHKQLFFDNAFKLLKSGGGGKLVVADWFKAENLGEKEMNDDIKPIEDGMLLPPLCTMSEYVEHAKTAGFKVYSEPFDISDNVKKTWDISLSLIQNPSLWMLAIAAGRDIISFLRAFQAMRRGYSNKTFKYAVIAFEKA</sequence>
<dbReference type="GO" id="GO:0032259">
    <property type="term" value="P:methylation"/>
    <property type="evidence" value="ECO:0007669"/>
    <property type="project" value="UniProtKB-UniRule"/>
</dbReference>
<dbReference type="Pfam" id="PF02353">
    <property type="entry name" value="CMAS"/>
    <property type="match status" value="1"/>
</dbReference>
<dbReference type="Gene3D" id="3.40.50.150">
    <property type="entry name" value="Vaccinia Virus protein VP39"/>
    <property type="match status" value="1"/>
</dbReference>
<protein>
    <submittedName>
        <fullName evidence="6">Uncharacterized protein</fullName>
    </submittedName>
</protein>